<organism evidence="10 11">
    <name type="scientific">Staurois parvus</name>
    <dbReference type="NCBI Taxonomy" id="386267"/>
    <lineage>
        <taxon>Eukaryota</taxon>
        <taxon>Metazoa</taxon>
        <taxon>Chordata</taxon>
        <taxon>Craniata</taxon>
        <taxon>Vertebrata</taxon>
        <taxon>Euteleostomi</taxon>
        <taxon>Amphibia</taxon>
        <taxon>Batrachia</taxon>
        <taxon>Anura</taxon>
        <taxon>Neobatrachia</taxon>
        <taxon>Ranoidea</taxon>
        <taxon>Ranidae</taxon>
        <taxon>Staurois</taxon>
    </lineage>
</organism>
<dbReference type="PANTHER" id="PTHR10117">
    <property type="entry name" value="TRANSIENT RECEPTOR POTENTIAL CHANNEL"/>
    <property type="match status" value="1"/>
</dbReference>
<evidence type="ECO:0000313" key="10">
    <source>
        <dbReference type="EMBL" id="CAI9555403.1"/>
    </source>
</evidence>
<keyword evidence="7" id="KW-0407">Ion channel</keyword>
<evidence type="ECO:0000256" key="8">
    <source>
        <dbReference type="SAM" id="Phobius"/>
    </source>
</evidence>
<evidence type="ECO:0000256" key="1">
    <source>
        <dbReference type="ARBA" id="ARBA00004141"/>
    </source>
</evidence>
<comment type="subcellular location">
    <subcellularLocation>
        <location evidence="1">Membrane</location>
        <topology evidence="1">Multi-pass membrane protein</topology>
    </subcellularLocation>
</comment>
<name>A0ABN9C643_9NEOB</name>
<dbReference type="PANTHER" id="PTHR10117:SF7">
    <property type="entry name" value="SHORT TRANSIENT RECEPTOR POTENTIAL CHANNEL 6"/>
    <property type="match status" value="1"/>
</dbReference>
<evidence type="ECO:0000313" key="11">
    <source>
        <dbReference type="Proteomes" id="UP001162483"/>
    </source>
</evidence>
<reference evidence="10" key="1">
    <citation type="submission" date="2023-05" db="EMBL/GenBank/DDBJ databases">
        <authorList>
            <person name="Stuckert A."/>
        </authorList>
    </citation>
    <scope>NUCLEOTIDE SEQUENCE</scope>
</reference>
<evidence type="ECO:0000256" key="4">
    <source>
        <dbReference type="ARBA" id="ARBA00022989"/>
    </source>
</evidence>
<proteinExistence type="predicted"/>
<dbReference type="Proteomes" id="UP001162483">
    <property type="component" value="Unassembled WGS sequence"/>
</dbReference>
<sequence>MFLFFRVEESFKTLFWAIFGLSEVKSVVINYGHKFIENIGYVLYGVYNVTMVIVLLNMLIAMINNSFQEIEVSCSFFNACVKNNFQ</sequence>
<accession>A0ABN9C643</accession>
<evidence type="ECO:0000259" key="9">
    <source>
        <dbReference type="Pfam" id="PF00520"/>
    </source>
</evidence>
<keyword evidence="2" id="KW-0813">Transport</keyword>
<evidence type="ECO:0000256" key="3">
    <source>
        <dbReference type="ARBA" id="ARBA00022692"/>
    </source>
</evidence>
<evidence type="ECO:0000256" key="7">
    <source>
        <dbReference type="ARBA" id="ARBA00023303"/>
    </source>
</evidence>
<evidence type="ECO:0000256" key="6">
    <source>
        <dbReference type="ARBA" id="ARBA00023136"/>
    </source>
</evidence>
<dbReference type="InterPro" id="IPR005821">
    <property type="entry name" value="Ion_trans_dom"/>
</dbReference>
<feature type="domain" description="Ion transport" evidence="9">
    <location>
        <begin position="21"/>
        <end position="71"/>
    </location>
</feature>
<evidence type="ECO:0000256" key="5">
    <source>
        <dbReference type="ARBA" id="ARBA00023065"/>
    </source>
</evidence>
<gene>
    <name evidence="10" type="ORF">SPARVUS_LOCUS4375090</name>
</gene>
<protein>
    <recommendedName>
        <fullName evidence="9">Ion transport domain-containing protein</fullName>
    </recommendedName>
</protein>
<keyword evidence="4 8" id="KW-1133">Transmembrane helix</keyword>
<evidence type="ECO:0000256" key="2">
    <source>
        <dbReference type="ARBA" id="ARBA00022448"/>
    </source>
</evidence>
<keyword evidence="11" id="KW-1185">Reference proteome</keyword>
<dbReference type="Pfam" id="PF00520">
    <property type="entry name" value="Ion_trans"/>
    <property type="match status" value="1"/>
</dbReference>
<dbReference type="InterPro" id="IPR002153">
    <property type="entry name" value="TRPC_channel"/>
</dbReference>
<dbReference type="EMBL" id="CATNWA010008088">
    <property type="protein sequence ID" value="CAI9555403.1"/>
    <property type="molecule type" value="Genomic_DNA"/>
</dbReference>
<keyword evidence="3 8" id="KW-0812">Transmembrane</keyword>
<keyword evidence="6 8" id="KW-0472">Membrane</keyword>
<keyword evidence="5" id="KW-0406">Ion transport</keyword>
<comment type="caution">
    <text evidence="10">The sequence shown here is derived from an EMBL/GenBank/DDBJ whole genome shotgun (WGS) entry which is preliminary data.</text>
</comment>
<feature type="transmembrane region" description="Helical" evidence="8">
    <location>
        <begin position="42"/>
        <end position="63"/>
    </location>
</feature>